<accession>L8HAD5</accession>
<dbReference type="RefSeq" id="XP_004348711.1">
    <property type="nucleotide sequence ID" value="XM_004348661.1"/>
</dbReference>
<organism evidence="2 3">
    <name type="scientific">Acanthamoeba castellanii (strain ATCC 30010 / Neff)</name>
    <dbReference type="NCBI Taxonomy" id="1257118"/>
    <lineage>
        <taxon>Eukaryota</taxon>
        <taxon>Amoebozoa</taxon>
        <taxon>Discosea</taxon>
        <taxon>Longamoebia</taxon>
        <taxon>Centramoebida</taxon>
        <taxon>Acanthamoebidae</taxon>
        <taxon>Acanthamoeba</taxon>
    </lineage>
</organism>
<feature type="region of interest" description="Disordered" evidence="1">
    <location>
        <begin position="39"/>
        <end position="94"/>
    </location>
</feature>
<evidence type="ECO:0000313" key="3">
    <source>
        <dbReference type="Proteomes" id="UP000011083"/>
    </source>
</evidence>
<dbReference type="VEuPathDB" id="AmoebaDB:ACA1_035270"/>
<proteinExistence type="predicted"/>
<gene>
    <name evidence="2" type="ORF">ACA1_035270</name>
</gene>
<sequence>MSSVSTPPPVKLTWSGSATIKPAVKHFNMPSFNGVTPSGPPNLTIASPTRAFNLNRSPRSPKILISSPATSPTTSRPATPTSLSFAPIAENSPRRTIEIEAGVESSVVVREEVDRVERHKEEEEARACELRERLRREQETSDALAAIECLLPGLESAPVMAREPPASTTLYSAPAAPTSAAAPVRPKADDALLRQQRELEAQREQLRREQAEWEEMKRAQQAKNQRARELDHHREQLQREQQEREQLQRELEAQKAQLQREKEQWERQKREMQEREEAELREKEAKERELKEQLRREKEQLEKEHQQLKLMKEKEMIQEKRKEEEKETTKEQQVRKEQELKEKLQKEKEQIEKEHKQMMERRENEQKRAQELKETQLREQQLKEKKALQLQQQQQQHQEKQNSQNVGHDDENVKNEDLSREALIQRFIRVMEGIKATTAGGDLTYQGETAVKAVMLARDISLRVDKHLDDQAAAMPADLDDDTFSSLSTSMDDIRDELLFVATTTARFIAGWRDGKHDQAAIQTSVDAMAAKALALLSRLSTLAHVLSRC</sequence>
<feature type="region of interest" description="Disordered" evidence="1">
    <location>
        <begin position="164"/>
        <end position="416"/>
    </location>
</feature>
<dbReference type="Proteomes" id="UP000011083">
    <property type="component" value="Unassembled WGS sequence"/>
</dbReference>
<evidence type="ECO:0000313" key="2">
    <source>
        <dbReference type="EMBL" id="ELR22197.1"/>
    </source>
</evidence>
<dbReference type="GeneID" id="14923125"/>
<name>L8HAD5_ACACF</name>
<feature type="compositionally biased region" description="Low complexity" evidence="1">
    <location>
        <begin position="66"/>
        <end position="82"/>
    </location>
</feature>
<dbReference type="AlphaFoldDB" id="L8HAD5"/>
<feature type="compositionally biased region" description="Basic and acidic residues" evidence="1">
    <location>
        <begin position="226"/>
        <end position="387"/>
    </location>
</feature>
<feature type="compositionally biased region" description="Low complexity" evidence="1">
    <location>
        <begin position="164"/>
        <end position="183"/>
    </location>
</feature>
<reference evidence="2 3" key="1">
    <citation type="journal article" date="2013" name="Genome Biol.">
        <title>Genome of Acanthamoeba castellanii highlights extensive lateral gene transfer and early evolution of tyrosine kinase signaling.</title>
        <authorList>
            <person name="Clarke M."/>
            <person name="Lohan A.J."/>
            <person name="Liu B."/>
            <person name="Lagkouvardos I."/>
            <person name="Roy S."/>
            <person name="Zafar N."/>
            <person name="Bertelli C."/>
            <person name="Schilde C."/>
            <person name="Kianianmomeni A."/>
            <person name="Burglin T.R."/>
            <person name="Frech C."/>
            <person name="Turcotte B."/>
            <person name="Kopec K.O."/>
            <person name="Synnott J.M."/>
            <person name="Choo C."/>
            <person name="Paponov I."/>
            <person name="Finkler A."/>
            <person name="Soon Heng Tan C."/>
            <person name="Hutchins A.P."/>
            <person name="Weinmeier T."/>
            <person name="Rattei T."/>
            <person name="Chu J.S."/>
            <person name="Gimenez G."/>
            <person name="Irimia M."/>
            <person name="Rigden D.J."/>
            <person name="Fitzpatrick D.A."/>
            <person name="Lorenzo-Morales J."/>
            <person name="Bateman A."/>
            <person name="Chiu C.H."/>
            <person name="Tang P."/>
            <person name="Hegemann P."/>
            <person name="Fromm H."/>
            <person name="Raoult D."/>
            <person name="Greub G."/>
            <person name="Miranda-Saavedra D."/>
            <person name="Chen N."/>
            <person name="Nash P."/>
            <person name="Ginger M.L."/>
            <person name="Horn M."/>
            <person name="Schaap P."/>
            <person name="Caler L."/>
            <person name="Loftus B."/>
        </authorList>
    </citation>
    <scope>NUCLEOTIDE SEQUENCE [LARGE SCALE GENOMIC DNA]</scope>
    <source>
        <strain evidence="2 3">Neff</strain>
    </source>
</reference>
<feature type="compositionally biased region" description="Basic and acidic residues" evidence="1">
    <location>
        <begin position="186"/>
        <end position="218"/>
    </location>
</feature>
<dbReference type="EMBL" id="KB007886">
    <property type="protein sequence ID" value="ELR22197.1"/>
    <property type="molecule type" value="Genomic_DNA"/>
</dbReference>
<evidence type="ECO:0000256" key="1">
    <source>
        <dbReference type="SAM" id="MobiDB-lite"/>
    </source>
</evidence>
<feature type="compositionally biased region" description="Basic and acidic residues" evidence="1">
    <location>
        <begin position="407"/>
        <end position="416"/>
    </location>
</feature>
<protein>
    <submittedName>
        <fullName evidence="2">Uncharacterized protein</fullName>
    </submittedName>
</protein>
<feature type="compositionally biased region" description="Polar residues" evidence="1">
    <location>
        <begin position="44"/>
        <end position="58"/>
    </location>
</feature>
<dbReference type="KEGG" id="acan:ACA1_035270"/>
<dbReference type="OMA" id="WERDNNP"/>
<keyword evidence="3" id="KW-1185">Reference proteome</keyword>